<dbReference type="RefSeq" id="WP_109679567.1">
    <property type="nucleotide sequence ID" value="NZ_CP086615.1"/>
</dbReference>
<comment type="caution">
    <text evidence="1">The sequence shown here is derived from an EMBL/GenBank/DDBJ whole genome shotgun (WGS) entry which is preliminary data.</text>
</comment>
<organism evidence="1 2">
    <name type="scientific">Sediminicurvatus halobius</name>
    <dbReference type="NCBI Taxonomy" id="2182432"/>
    <lineage>
        <taxon>Bacteria</taxon>
        <taxon>Pseudomonadati</taxon>
        <taxon>Pseudomonadota</taxon>
        <taxon>Gammaproteobacteria</taxon>
        <taxon>Chromatiales</taxon>
        <taxon>Ectothiorhodospiraceae</taxon>
        <taxon>Sediminicurvatus</taxon>
    </lineage>
</organism>
<dbReference type="Proteomes" id="UP000245474">
    <property type="component" value="Unassembled WGS sequence"/>
</dbReference>
<reference evidence="1 2" key="1">
    <citation type="submission" date="2018-05" db="EMBL/GenBank/DDBJ databases">
        <title>Spiribacter halobius sp. nov., a moderately halophilic bacterium isolated from marine solar saltern.</title>
        <authorList>
            <person name="Zheng W.-S."/>
            <person name="Lu D.-C."/>
            <person name="Du Z.-J."/>
        </authorList>
    </citation>
    <scope>NUCLEOTIDE SEQUENCE [LARGE SCALE GENOMIC DNA]</scope>
    <source>
        <strain evidence="1 2">E85</strain>
    </source>
</reference>
<protein>
    <submittedName>
        <fullName evidence="1">Uncharacterized protein</fullName>
    </submittedName>
</protein>
<proteinExistence type="predicted"/>
<sequence>MNRIDNKAAEQRPARENLGELYIRQQAYADAARQAAFLWMLKSLGRLLVRIGRSVGSASRRFQGAEPNRERPCNG</sequence>
<name>A0A2U2MXS9_9GAMM</name>
<evidence type="ECO:0000313" key="1">
    <source>
        <dbReference type="EMBL" id="PWG61835.1"/>
    </source>
</evidence>
<gene>
    <name evidence="1" type="ORF">DEM34_14605</name>
</gene>
<dbReference type="EMBL" id="QFFI01000026">
    <property type="protein sequence ID" value="PWG61835.1"/>
    <property type="molecule type" value="Genomic_DNA"/>
</dbReference>
<accession>A0A2U2MXS9</accession>
<dbReference type="AlphaFoldDB" id="A0A2U2MXS9"/>
<evidence type="ECO:0000313" key="2">
    <source>
        <dbReference type="Proteomes" id="UP000245474"/>
    </source>
</evidence>
<keyword evidence="2" id="KW-1185">Reference proteome</keyword>